<dbReference type="AlphaFoldDB" id="I2H8X0"/>
<dbReference type="STRING" id="1071380.I2H8X0"/>
<accession>I2H8X0</accession>
<protein>
    <recommendedName>
        <fullName evidence="1">AB hydrolase-1 domain-containing protein</fullName>
    </recommendedName>
</protein>
<keyword evidence="3" id="KW-1185">Reference proteome</keyword>
<dbReference type="GO" id="GO:0004806">
    <property type="term" value="F:triacylglycerol lipase activity"/>
    <property type="evidence" value="ECO:0007669"/>
    <property type="project" value="EnsemblFungi"/>
</dbReference>
<dbReference type="OrthoDB" id="94039at2759"/>
<dbReference type="EMBL" id="HE806324">
    <property type="protein sequence ID" value="CCH62822.1"/>
    <property type="molecule type" value="Genomic_DNA"/>
</dbReference>
<dbReference type="Gene3D" id="3.40.50.1820">
    <property type="entry name" value="alpha/beta hydrolase"/>
    <property type="match status" value="1"/>
</dbReference>
<name>I2H8X0_HENB6</name>
<dbReference type="eggNOG" id="ENOG502QT3R">
    <property type="taxonomic scope" value="Eukaryota"/>
</dbReference>
<dbReference type="Pfam" id="PF12697">
    <property type="entry name" value="Abhydrolase_6"/>
    <property type="match status" value="1"/>
</dbReference>
<organism evidence="2 3">
    <name type="scientific">Henningerozyma blattae (strain ATCC 34711 / CBS 6284 / DSM 70876 / NBRC 10599 / NRRL Y-10934 / UCD 77-7)</name>
    <name type="common">Yeast</name>
    <name type="synonym">Tetrapisispora blattae</name>
    <dbReference type="NCBI Taxonomy" id="1071380"/>
    <lineage>
        <taxon>Eukaryota</taxon>
        <taxon>Fungi</taxon>
        <taxon>Dikarya</taxon>
        <taxon>Ascomycota</taxon>
        <taxon>Saccharomycotina</taxon>
        <taxon>Saccharomycetes</taxon>
        <taxon>Saccharomycetales</taxon>
        <taxon>Saccharomycetaceae</taxon>
        <taxon>Henningerozyma</taxon>
    </lineage>
</organism>
<dbReference type="InParanoid" id="I2H8X0"/>
<evidence type="ECO:0000259" key="1">
    <source>
        <dbReference type="Pfam" id="PF12697"/>
    </source>
</evidence>
<gene>
    <name evidence="2" type="primary">TBLA0I01640</name>
    <name evidence="2" type="ORF">TBLA_0I01640</name>
</gene>
<dbReference type="HOGENOM" id="CLU_061432_0_0_1"/>
<dbReference type="SUPFAM" id="SSF53474">
    <property type="entry name" value="alpha/beta-Hydrolases"/>
    <property type="match status" value="1"/>
</dbReference>
<feature type="domain" description="AB hydrolase-1" evidence="1">
    <location>
        <begin position="60"/>
        <end position="353"/>
    </location>
</feature>
<dbReference type="FunCoup" id="I2H8X0">
    <property type="interactions" value="50"/>
</dbReference>
<proteinExistence type="predicted"/>
<evidence type="ECO:0000313" key="3">
    <source>
        <dbReference type="Proteomes" id="UP000002866"/>
    </source>
</evidence>
<evidence type="ECO:0000313" key="2">
    <source>
        <dbReference type="EMBL" id="CCH62822.1"/>
    </source>
</evidence>
<reference evidence="2 3" key="1">
    <citation type="journal article" date="2011" name="Proc. Natl. Acad. Sci. U.S.A.">
        <title>Evolutionary erosion of yeast sex chromosomes by mating-type switching accidents.</title>
        <authorList>
            <person name="Gordon J.L."/>
            <person name="Armisen D."/>
            <person name="Proux-Wera E."/>
            <person name="Oheigeartaigh S.S."/>
            <person name="Byrne K.P."/>
            <person name="Wolfe K.H."/>
        </authorList>
    </citation>
    <scope>NUCLEOTIDE SEQUENCE [LARGE SCALE GENOMIC DNA]</scope>
    <source>
        <strain evidence="3">ATCC 34711 / CBS 6284 / DSM 70876 / NBRC 10599 / NRRL Y-10934 / UCD 77-7</strain>
    </source>
</reference>
<sequence>MEKYINENYSREIKIINAKWPRLEIDSTLNKFDKLKIVYEVFDFKYKSQIKLSHQINFNLVFCHGSGMSRSIWDYYIYKLTELIEAKPNSSQREFHINKIISIDQVNHGESYQLNKYKLGPNYNWNDGARDIIKIMELELYKNSTDSNTLNILIGHSMGGFQSLSANAHLPNNTLIDLTFIIEPVLITHTFIPDSNITIVSSNFVKAISKKIKSNFSSIDEFNDFLNYSSFYNKNTNQDILNSIKKYELKVTLDQKTDGGRVEDKSPTLQVTTKMNFYQNLLCYLTNKPASPWLLNNLQFINNPIISIFGEKSDWCPVENQIALSKNLKNYKEYFIPDGNHLINLEKPDKIIEIILENLTLHVEHLNHNEFNKRSKILTVEERQKLFLDSFDQFVKLRIRERGSKL</sequence>
<dbReference type="GO" id="GO:0005782">
    <property type="term" value="C:peroxisomal matrix"/>
    <property type="evidence" value="ECO:0007669"/>
    <property type="project" value="EnsemblFungi"/>
</dbReference>
<dbReference type="InterPro" id="IPR029058">
    <property type="entry name" value="AB_hydrolase_fold"/>
</dbReference>
<dbReference type="PANTHER" id="PTHR43194:SF2">
    <property type="entry name" value="PEROXISOMAL MEMBRANE PROTEIN LPX1"/>
    <property type="match status" value="1"/>
</dbReference>
<dbReference type="KEGG" id="tbl:TBLA_0I01640"/>
<dbReference type="InterPro" id="IPR000073">
    <property type="entry name" value="AB_hydrolase_1"/>
</dbReference>
<dbReference type="PANTHER" id="PTHR43194">
    <property type="entry name" value="HYDROLASE ALPHA/BETA FOLD FAMILY"/>
    <property type="match status" value="1"/>
</dbReference>
<dbReference type="GeneID" id="14498000"/>
<dbReference type="OMA" id="WFDNALD"/>
<dbReference type="InterPro" id="IPR050228">
    <property type="entry name" value="Carboxylesterase_BioH"/>
</dbReference>
<dbReference type="Proteomes" id="UP000002866">
    <property type="component" value="Chromosome 9"/>
</dbReference>
<dbReference type="RefSeq" id="XP_004182341.1">
    <property type="nucleotide sequence ID" value="XM_004182293.1"/>
</dbReference>
<dbReference type="GO" id="GO:0019433">
    <property type="term" value="P:triglyceride catabolic process"/>
    <property type="evidence" value="ECO:0007669"/>
    <property type="project" value="EnsemblFungi"/>
</dbReference>